<keyword evidence="1" id="KW-1133">Transmembrane helix</keyword>
<keyword evidence="1" id="KW-0812">Transmembrane</keyword>
<accession>A0A1H8T2C3</accession>
<keyword evidence="1" id="KW-0472">Membrane</keyword>
<organism evidence="2 3">
    <name type="scientific">Amphibacillus marinus</name>
    <dbReference type="NCBI Taxonomy" id="872970"/>
    <lineage>
        <taxon>Bacteria</taxon>
        <taxon>Bacillati</taxon>
        <taxon>Bacillota</taxon>
        <taxon>Bacilli</taxon>
        <taxon>Bacillales</taxon>
        <taxon>Bacillaceae</taxon>
        <taxon>Amphibacillus</taxon>
    </lineage>
</organism>
<gene>
    <name evidence="2" type="ORF">SAMN04488134_11441</name>
</gene>
<reference evidence="2 3" key="1">
    <citation type="submission" date="2016-10" db="EMBL/GenBank/DDBJ databases">
        <authorList>
            <person name="de Groot N.N."/>
        </authorList>
    </citation>
    <scope>NUCLEOTIDE SEQUENCE [LARGE SCALE GENOMIC DNA]</scope>
    <source>
        <strain evidence="2 3">CGMCC 1.10434</strain>
    </source>
</reference>
<dbReference type="AlphaFoldDB" id="A0A1H8T2C3"/>
<evidence type="ECO:0000313" key="2">
    <source>
        <dbReference type="EMBL" id="SEO84738.1"/>
    </source>
</evidence>
<evidence type="ECO:0000256" key="1">
    <source>
        <dbReference type="SAM" id="Phobius"/>
    </source>
</evidence>
<protein>
    <submittedName>
        <fullName evidence="2">Uncharacterized protein</fullName>
    </submittedName>
</protein>
<dbReference type="STRING" id="872970.SAMN04488134_11441"/>
<sequence length="96" mass="10748">MKLKLFTIASVTILALIVWGTLFFFLVQNHDLSASEDVDNSVDKAIHLSEKQTNEVASDDERITNEKIRAAQLVLDQYRNQSSVSIEQLLTALGLD</sequence>
<dbReference type="EMBL" id="FODJ01000014">
    <property type="protein sequence ID" value="SEO84738.1"/>
    <property type="molecule type" value="Genomic_DNA"/>
</dbReference>
<dbReference type="RefSeq" id="WP_091500014.1">
    <property type="nucleotide sequence ID" value="NZ_FODJ01000014.1"/>
</dbReference>
<evidence type="ECO:0000313" key="3">
    <source>
        <dbReference type="Proteomes" id="UP000199300"/>
    </source>
</evidence>
<feature type="transmembrane region" description="Helical" evidence="1">
    <location>
        <begin position="6"/>
        <end position="27"/>
    </location>
</feature>
<name>A0A1H8T2C3_9BACI</name>
<proteinExistence type="predicted"/>
<keyword evidence="3" id="KW-1185">Reference proteome</keyword>
<dbReference type="Proteomes" id="UP000199300">
    <property type="component" value="Unassembled WGS sequence"/>
</dbReference>